<name>A0A365L7T2_9BACL</name>
<dbReference type="Pfam" id="PF02614">
    <property type="entry name" value="UxaC"/>
    <property type="match status" value="1"/>
</dbReference>
<comment type="catalytic activity">
    <reaction evidence="1 7">
        <text>D-glucuronate = D-fructuronate</text>
        <dbReference type="Rhea" id="RHEA:13049"/>
        <dbReference type="ChEBI" id="CHEBI:58720"/>
        <dbReference type="ChEBI" id="CHEBI:59863"/>
        <dbReference type="EC" id="5.3.1.12"/>
    </reaction>
</comment>
<evidence type="ECO:0000256" key="6">
    <source>
        <dbReference type="ARBA" id="ARBA00023235"/>
    </source>
</evidence>
<evidence type="ECO:0000256" key="1">
    <source>
        <dbReference type="ARBA" id="ARBA00001165"/>
    </source>
</evidence>
<dbReference type="NCBIfam" id="NF002794">
    <property type="entry name" value="PRK02925.1"/>
    <property type="match status" value="1"/>
</dbReference>
<evidence type="ECO:0000313" key="9">
    <source>
        <dbReference type="Proteomes" id="UP000251002"/>
    </source>
</evidence>
<proteinExistence type="inferred from homology"/>
<accession>A0A365L7T2</accession>
<reference evidence="8 9" key="1">
    <citation type="submission" date="2018-06" db="EMBL/GenBank/DDBJ databases">
        <title>The draft genome sequences of strains SCU63 and S1.</title>
        <authorList>
            <person name="Gan L."/>
        </authorList>
    </citation>
    <scope>NUCLEOTIDE SEQUENCE [LARGE SCALE GENOMIC DNA]</scope>
    <source>
        <strain evidence="8 9">SCU63</strain>
    </source>
</reference>
<dbReference type="HAMAP" id="MF_00675">
    <property type="entry name" value="UxaC"/>
    <property type="match status" value="1"/>
</dbReference>
<dbReference type="Proteomes" id="UP000251002">
    <property type="component" value="Unassembled WGS sequence"/>
</dbReference>
<comment type="similarity">
    <text evidence="3 7">Belongs to the metallo-dependent hydrolases superfamily. Uronate isomerase family.</text>
</comment>
<dbReference type="EMBL" id="QLZR01000001">
    <property type="protein sequence ID" value="RAZ81171.1"/>
    <property type="molecule type" value="Genomic_DNA"/>
</dbReference>
<dbReference type="GO" id="GO:0019698">
    <property type="term" value="P:D-galacturonate catabolic process"/>
    <property type="evidence" value="ECO:0007669"/>
    <property type="project" value="TreeGrafter"/>
</dbReference>
<evidence type="ECO:0000256" key="4">
    <source>
        <dbReference type="ARBA" id="ARBA00012546"/>
    </source>
</evidence>
<protein>
    <recommendedName>
        <fullName evidence="5 7">Uronate isomerase</fullName>
        <ecNumber evidence="4 7">5.3.1.12</ecNumber>
    </recommendedName>
    <alternativeName>
        <fullName evidence="7">Glucuronate isomerase</fullName>
    </alternativeName>
    <alternativeName>
        <fullName evidence="7">Uronic isomerase</fullName>
    </alternativeName>
</protein>
<dbReference type="GO" id="GO:0042840">
    <property type="term" value="P:D-glucuronate catabolic process"/>
    <property type="evidence" value="ECO:0007669"/>
    <property type="project" value="TreeGrafter"/>
</dbReference>
<gene>
    <name evidence="7" type="primary">uxaC</name>
    <name evidence="8" type="ORF">DP120_02475</name>
</gene>
<evidence type="ECO:0000256" key="3">
    <source>
        <dbReference type="ARBA" id="ARBA00008397"/>
    </source>
</evidence>
<comment type="caution">
    <text evidence="8">The sequence shown here is derived from an EMBL/GenBank/DDBJ whole genome shotgun (WGS) entry which is preliminary data.</text>
</comment>
<dbReference type="UniPathway" id="UPA00246"/>
<keyword evidence="6 7" id="KW-0413">Isomerase</keyword>
<dbReference type="PANTHER" id="PTHR30068">
    <property type="entry name" value="URONATE ISOMERASE"/>
    <property type="match status" value="1"/>
</dbReference>
<dbReference type="PANTHER" id="PTHR30068:SF4">
    <property type="entry name" value="URONATE ISOMERASE"/>
    <property type="match status" value="1"/>
</dbReference>
<dbReference type="EC" id="5.3.1.12" evidence="4 7"/>
<comment type="pathway">
    <text evidence="2 7">Carbohydrate metabolism; pentose and glucuronate interconversion.</text>
</comment>
<sequence length="467" mass="53927">MKAFMDEDFLLETETAKKLYHEFAAAMPIFDYHCHLTAKEIAENKSFDNMTEIWLDGDHYKWRALRSNGVPEELVTGDAEDKEKFLKWAETVPYTLGNPLYHWTHLELKRYFDFHKTLSAKTAEEAWEHCNRLLQTEEFTARELIRKSNVKGLCTTDDPLDDLAYHKEIKEDPTFDIHVLPTFRPDGALNVESSGFKTWTEKLGALTAIEMSSFENFKEGLAARVQYFHDAGCRLSDHGLDSNFYIEADTDELNRIFTKGLANEVLTKEEIIQYKTAVLKELGRLYHEKGWAMQLHIGALRAVNTKMLEKVGPNTGFDSIADFTYAEDLSKLLNSLAYEDNLPKTIIYNLNPRDNYMIGSMIGNFQEETPGKIQFGTAWWFGDQRDGMVDQIKVLANTGLLSRFVGMLTDSRSFLSYTRHEYFRRILCNVIGGWVENGEYPADYELLEEIIKDICYRNIDNYLAIES</sequence>
<dbReference type="RefSeq" id="WP_112221594.1">
    <property type="nucleotide sequence ID" value="NZ_CP196859.1"/>
</dbReference>
<comment type="catalytic activity">
    <reaction evidence="7">
        <text>aldehydo-D-galacturonate = keto-D-tagaturonate</text>
        <dbReference type="Rhea" id="RHEA:27702"/>
        <dbReference type="ChEBI" id="CHEBI:12952"/>
        <dbReference type="ChEBI" id="CHEBI:17886"/>
    </reaction>
</comment>
<evidence type="ECO:0000256" key="2">
    <source>
        <dbReference type="ARBA" id="ARBA00004892"/>
    </source>
</evidence>
<evidence type="ECO:0000313" key="8">
    <source>
        <dbReference type="EMBL" id="RAZ81171.1"/>
    </source>
</evidence>
<dbReference type="Gene3D" id="3.20.20.140">
    <property type="entry name" value="Metal-dependent hydrolases"/>
    <property type="match status" value="1"/>
</dbReference>
<evidence type="ECO:0000256" key="7">
    <source>
        <dbReference type="HAMAP-Rule" id="MF_00675"/>
    </source>
</evidence>
<evidence type="ECO:0000256" key="5">
    <source>
        <dbReference type="ARBA" id="ARBA00020555"/>
    </source>
</evidence>
<dbReference type="SUPFAM" id="SSF51556">
    <property type="entry name" value="Metallo-dependent hydrolases"/>
    <property type="match status" value="1"/>
</dbReference>
<dbReference type="InterPro" id="IPR032466">
    <property type="entry name" value="Metal_Hydrolase"/>
</dbReference>
<dbReference type="InterPro" id="IPR003766">
    <property type="entry name" value="Uronate_isomerase"/>
</dbReference>
<organism evidence="8 9">
    <name type="scientific">Planococcus halotolerans</name>
    <dbReference type="NCBI Taxonomy" id="2233542"/>
    <lineage>
        <taxon>Bacteria</taxon>
        <taxon>Bacillati</taxon>
        <taxon>Bacillota</taxon>
        <taxon>Bacilli</taxon>
        <taxon>Bacillales</taxon>
        <taxon>Caryophanaceae</taxon>
        <taxon>Planococcus</taxon>
    </lineage>
</organism>
<keyword evidence="9" id="KW-1185">Reference proteome</keyword>
<dbReference type="AlphaFoldDB" id="A0A365L7T2"/>
<dbReference type="Gene3D" id="1.10.2020.10">
    <property type="entry name" value="uronate isomerase, domain 2, chain A"/>
    <property type="match status" value="1"/>
</dbReference>
<dbReference type="GO" id="GO:0008880">
    <property type="term" value="F:glucuronate isomerase activity"/>
    <property type="evidence" value="ECO:0007669"/>
    <property type="project" value="UniProtKB-UniRule"/>
</dbReference>